<keyword evidence="9" id="KW-0547">Nucleotide-binding</keyword>
<feature type="binding site" evidence="9">
    <location>
        <position position="282"/>
    </location>
    <ligand>
        <name>NADPH</name>
        <dbReference type="ChEBI" id="CHEBI:57783"/>
    </ligand>
</feature>
<dbReference type="EC" id="1.1.1.94" evidence="9"/>
<feature type="binding site" evidence="9">
    <location>
        <position position="247"/>
    </location>
    <ligand>
        <name>sn-glycerol 3-phosphate</name>
        <dbReference type="ChEBI" id="CHEBI:57597"/>
    </ligand>
</feature>
<organism evidence="17 18">
    <name type="scientific">Limnobacter thiooxidans</name>
    <dbReference type="NCBI Taxonomy" id="131080"/>
    <lineage>
        <taxon>Bacteria</taxon>
        <taxon>Pseudomonadati</taxon>
        <taxon>Pseudomonadota</taxon>
        <taxon>Betaproteobacteria</taxon>
        <taxon>Burkholderiales</taxon>
        <taxon>Burkholderiaceae</taxon>
        <taxon>Limnobacter</taxon>
    </lineage>
</organism>
<accession>A0AA86MDI5</accession>
<comment type="similarity">
    <text evidence="1 9 13">Belongs to the NAD-dependent glycerol-3-phosphate dehydrogenase family.</text>
</comment>
<evidence type="ECO:0000256" key="14">
    <source>
        <dbReference type="RuleBase" id="RU000439"/>
    </source>
</evidence>
<keyword evidence="18" id="KW-1185">Reference proteome</keyword>
<keyword evidence="8 9" id="KW-1208">Phospholipid metabolism</keyword>
<dbReference type="HAMAP" id="MF_00394">
    <property type="entry name" value="NAD_Glyc3P_dehydrog"/>
    <property type="match status" value="1"/>
</dbReference>
<dbReference type="PANTHER" id="PTHR11728">
    <property type="entry name" value="GLYCEROL-3-PHOSPHATE DEHYDROGENASE"/>
    <property type="match status" value="1"/>
</dbReference>
<dbReference type="InterPro" id="IPR036291">
    <property type="entry name" value="NAD(P)-bd_dom_sf"/>
</dbReference>
<feature type="binding site" evidence="11">
    <location>
        <begin position="258"/>
        <end position="259"/>
    </location>
    <ligand>
        <name>substrate</name>
    </ligand>
</feature>
<feature type="binding site" evidence="9">
    <location>
        <position position="11"/>
    </location>
    <ligand>
        <name>NADPH</name>
        <dbReference type="ChEBI" id="CHEBI:57783"/>
    </ligand>
</feature>
<dbReference type="SUPFAM" id="SSF51735">
    <property type="entry name" value="NAD(P)-binding Rossmann-fold domains"/>
    <property type="match status" value="1"/>
</dbReference>
<feature type="binding site" evidence="9">
    <location>
        <position position="47"/>
    </location>
    <ligand>
        <name>NADPH</name>
        <dbReference type="ChEBI" id="CHEBI:57783"/>
    </ligand>
</feature>
<comment type="catalytic activity">
    <reaction evidence="9 14">
        <text>sn-glycerol 3-phosphate + NADP(+) = dihydroxyacetone phosphate + NADPH + H(+)</text>
        <dbReference type="Rhea" id="RHEA:11096"/>
        <dbReference type="ChEBI" id="CHEBI:15378"/>
        <dbReference type="ChEBI" id="CHEBI:57597"/>
        <dbReference type="ChEBI" id="CHEBI:57642"/>
        <dbReference type="ChEBI" id="CHEBI:57783"/>
        <dbReference type="ChEBI" id="CHEBI:58349"/>
        <dbReference type="EC" id="1.1.1.94"/>
    </reaction>
</comment>
<comment type="pathway">
    <text evidence="9">Membrane lipid metabolism; glycerophospholipid metabolism.</text>
</comment>
<comment type="catalytic activity">
    <reaction evidence="9">
        <text>sn-glycerol 3-phosphate + NAD(+) = dihydroxyacetone phosphate + NADH + H(+)</text>
        <dbReference type="Rhea" id="RHEA:11092"/>
        <dbReference type="ChEBI" id="CHEBI:15378"/>
        <dbReference type="ChEBI" id="CHEBI:57540"/>
        <dbReference type="ChEBI" id="CHEBI:57597"/>
        <dbReference type="ChEBI" id="CHEBI:57642"/>
        <dbReference type="ChEBI" id="CHEBI:57945"/>
        <dbReference type="EC" id="1.1.1.94"/>
    </reaction>
</comment>
<evidence type="ECO:0000256" key="10">
    <source>
        <dbReference type="PIRSR" id="PIRSR000114-1"/>
    </source>
</evidence>
<evidence type="ECO:0000256" key="7">
    <source>
        <dbReference type="ARBA" id="ARBA00023209"/>
    </source>
</evidence>
<name>A0AA86MDI5_9BURK</name>
<dbReference type="RefSeq" id="WP_130557080.1">
    <property type="nucleotide sequence ID" value="NZ_AP028947.1"/>
</dbReference>
<dbReference type="GO" id="GO:0046167">
    <property type="term" value="P:glycerol-3-phosphate biosynthetic process"/>
    <property type="evidence" value="ECO:0007669"/>
    <property type="project" value="UniProtKB-UniRule"/>
</dbReference>
<feature type="binding site" evidence="9">
    <location>
        <position position="258"/>
    </location>
    <ligand>
        <name>NADPH</name>
        <dbReference type="ChEBI" id="CHEBI:57783"/>
    </ligand>
</feature>
<reference evidence="17 18" key="1">
    <citation type="submission" date="2023-10" db="EMBL/GenBank/DDBJ databases">
        <title>Complete Genome Sequence of Limnobacter thiooxidans CS-K2T, Isolated from freshwater lake sediments in Bavaria, Germany.</title>
        <authorList>
            <person name="Naruki M."/>
            <person name="Watanabe A."/>
            <person name="Warashina T."/>
            <person name="Morita T."/>
            <person name="Arakawa K."/>
        </authorList>
    </citation>
    <scope>NUCLEOTIDE SEQUENCE [LARGE SCALE GENOMIC DNA]</scope>
    <source>
        <strain evidence="17 18">CS-K2</strain>
    </source>
</reference>
<feature type="binding site" evidence="9">
    <location>
        <position position="111"/>
    </location>
    <ligand>
        <name>NADPH</name>
        <dbReference type="ChEBI" id="CHEBI:57783"/>
    </ligand>
</feature>
<dbReference type="PIRSF" id="PIRSF000114">
    <property type="entry name" value="Glycerol-3-P_dh"/>
    <property type="match status" value="1"/>
</dbReference>
<feature type="binding site" evidence="9">
    <location>
        <position position="194"/>
    </location>
    <ligand>
        <name>sn-glycerol 3-phosphate</name>
        <dbReference type="ChEBI" id="CHEBI:57597"/>
    </ligand>
</feature>
<dbReference type="SUPFAM" id="SSF48179">
    <property type="entry name" value="6-phosphogluconate dehydrogenase C-terminal domain-like"/>
    <property type="match status" value="1"/>
</dbReference>
<feature type="binding site" evidence="9">
    <location>
        <position position="111"/>
    </location>
    <ligand>
        <name>sn-glycerol 3-phosphate</name>
        <dbReference type="ChEBI" id="CHEBI:57597"/>
    </ligand>
</feature>
<feature type="binding site" evidence="9">
    <location>
        <position position="257"/>
    </location>
    <ligand>
        <name>sn-glycerol 3-phosphate</name>
        <dbReference type="ChEBI" id="CHEBI:57597"/>
    </ligand>
</feature>
<dbReference type="GO" id="GO:0008654">
    <property type="term" value="P:phospholipid biosynthetic process"/>
    <property type="evidence" value="ECO:0007669"/>
    <property type="project" value="UniProtKB-KW"/>
</dbReference>
<keyword evidence="9" id="KW-0963">Cytoplasm</keyword>
<evidence type="ECO:0000256" key="5">
    <source>
        <dbReference type="ARBA" id="ARBA00023027"/>
    </source>
</evidence>
<dbReference type="EMBL" id="AP028947">
    <property type="protein sequence ID" value="BET24685.1"/>
    <property type="molecule type" value="Genomic_DNA"/>
</dbReference>
<dbReference type="Proteomes" id="UP001329151">
    <property type="component" value="Chromosome"/>
</dbReference>
<dbReference type="InterPro" id="IPR008927">
    <property type="entry name" value="6-PGluconate_DH-like_C_sf"/>
</dbReference>
<feature type="binding site" evidence="9">
    <location>
        <position position="139"/>
    </location>
    <ligand>
        <name>sn-glycerol 3-phosphate</name>
        <dbReference type="ChEBI" id="CHEBI:57597"/>
    </ligand>
</feature>
<keyword evidence="7 9" id="KW-0594">Phospholipid biosynthesis</keyword>
<gene>
    <name evidence="9" type="primary">gpsA</name>
    <name evidence="17" type="ORF">RGQ30_01860</name>
</gene>
<dbReference type="PRINTS" id="PR00077">
    <property type="entry name" value="GPDHDRGNASE"/>
</dbReference>
<feature type="binding site" evidence="12">
    <location>
        <position position="258"/>
    </location>
    <ligand>
        <name>NAD(+)</name>
        <dbReference type="ChEBI" id="CHEBI:57540"/>
    </ligand>
</feature>
<evidence type="ECO:0000259" key="15">
    <source>
        <dbReference type="Pfam" id="PF01210"/>
    </source>
</evidence>
<comment type="function">
    <text evidence="9">Catalyzes the reduction of the glycolytic intermediate dihydroxyacetone phosphate (DHAP) to sn-glycerol 3-phosphate (G3P), the key precursor for phospholipid synthesis.</text>
</comment>
<evidence type="ECO:0000256" key="11">
    <source>
        <dbReference type="PIRSR" id="PIRSR000114-2"/>
    </source>
</evidence>
<dbReference type="NCBIfam" id="NF000942">
    <property type="entry name" value="PRK00094.1-4"/>
    <property type="match status" value="1"/>
</dbReference>
<dbReference type="InterPro" id="IPR006168">
    <property type="entry name" value="G3P_DH_NAD-dep"/>
</dbReference>
<dbReference type="GO" id="GO:0006650">
    <property type="term" value="P:glycerophospholipid metabolic process"/>
    <property type="evidence" value="ECO:0007669"/>
    <property type="project" value="UniProtKB-UniRule"/>
</dbReference>
<dbReference type="GO" id="GO:0051287">
    <property type="term" value="F:NAD binding"/>
    <property type="evidence" value="ECO:0007669"/>
    <property type="project" value="InterPro"/>
</dbReference>
<keyword evidence="3 9" id="KW-0521">NADP</keyword>
<dbReference type="Pfam" id="PF07479">
    <property type="entry name" value="NAD_Gly3P_dh_C"/>
    <property type="match status" value="1"/>
</dbReference>
<comment type="subcellular location">
    <subcellularLocation>
        <location evidence="9">Cytoplasm</location>
    </subcellularLocation>
</comment>
<feature type="binding site" evidence="12">
    <location>
        <position position="143"/>
    </location>
    <ligand>
        <name>NAD(+)</name>
        <dbReference type="ChEBI" id="CHEBI:57540"/>
    </ligand>
</feature>
<evidence type="ECO:0000256" key="2">
    <source>
        <dbReference type="ARBA" id="ARBA00022516"/>
    </source>
</evidence>
<evidence type="ECO:0000256" key="4">
    <source>
        <dbReference type="ARBA" id="ARBA00023002"/>
    </source>
</evidence>
<dbReference type="KEGG" id="lto:RGQ30_01860"/>
<evidence type="ECO:0000259" key="16">
    <source>
        <dbReference type="Pfam" id="PF07479"/>
    </source>
</evidence>
<feature type="domain" description="Glycerol-3-phosphate dehydrogenase NAD-dependent N-terminal" evidence="15">
    <location>
        <begin position="3"/>
        <end position="161"/>
    </location>
</feature>
<feature type="active site" description="Proton acceptor" evidence="9 10">
    <location>
        <position position="194"/>
    </location>
</feature>
<feature type="binding site" evidence="9">
    <location>
        <position position="258"/>
    </location>
    <ligand>
        <name>sn-glycerol 3-phosphate</name>
        <dbReference type="ChEBI" id="CHEBI:57597"/>
    </ligand>
</feature>
<dbReference type="PROSITE" id="PS00957">
    <property type="entry name" value="NAD_G3PDH"/>
    <property type="match status" value="1"/>
</dbReference>
<dbReference type="GO" id="GO:0005975">
    <property type="term" value="P:carbohydrate metabolic process"/>
    <property type="evidence" value="ECO:0007669"/>
    <property type="project" value="InterPro"/>
</dbReference>
<dbReference type="Pfam" id="PF01210">
    <property type="entry name" value="NAD_Gly3P_dh_N"/>
    <property type="match status" value="1"/>
</dbReference>
<sequence>MHITVFGAGAWGTAVAAHMSFAHETVLWGRDPTVLVSIASQRENPRYLAGIKLNPSLKVQADFALAAKHSLGQPDSLWVLGTPMGALRQTLEQLQQIAPVEQWPPLVWLCKGFEVGTGLMPHQVVEDVLCKPYGGALTGPSFAAEVARGLPCALTAASADEPTRQAMVRAAHHAALRVYELDDLVGAEVGGAVKNIMAVATGICDGMQLGLNARAALITRGMAEIKRLAVALGAQAETLNGLSGFGDLILTCTGDLSRNRRVGLMLAQGKSLDTILKELGQVAEGVKCAPVVKELAGKLGVDMPITAAVNSVLFDGLSPGEGVMRLLSRGARSEDAD</sequence>
<keyword evidence="2 9" id="KW-0444">Lipid biosynthesis</keyword>
<dbReference type="InterPro" id="IPR013328">
    <property type="entry name" value="6PGD_dom2"/>
</dbReference>
<evidence type="ECO:0000256" key="6">
    <source>
        <dbReference type="ARBA" id="ARBA00023098"/>
    </source>
</evidence>
<dbReference type="Gene3D" id="1.10.1040.10">
    <property type="entry name" value="N-(1-d-carboxylethyl)-l-norvaline Dehydrogenase, domain 2"/>
    <property type="match status" value="1"/>
</dbReference>
<evidence type="ECO:0000256" key="3">
    <source>
        <dbReference type="ARBA" id="ARBA00022857"/>
    </source>
</evidence>
<dbReference type="AlphaFoldDB" id="A0AA86MDI5"/>
<keyword evidence="6 9" id="KW-0443">Lipid metabolism</keyword>
<feature type="binding site" evidence="9">
    <location>
        <position position="141"/>
    </location>
    <ligand>
        <name>sn-glycerol 3-phosphate</name>
        <dbReference type="ChEBI" id="CHEBI:57597"/>
    </ligand>
</feature>
<feature type="binding site" evidence="11">
    <location>
        <position position="111"/>
    </location>
    <ligand>
        <name>substrate</name>
    </ligand>
</feature>
<comment type="caution">
    <text evidence="9">Lacks conserved residue(s) required for the propagation of feature annotation.</text>
</comment>
<feature type="binding site" evidence="9">
    <location>
        <position position="284"/>
    </location>
    <ligand>
        <name>NADPH</name>
        <dbReference type="ChEBI" id="CHEBI:57783"/>
    </ligand>
</feature>
<feature type="binding site" evidence="9">
    <location>
        <position position="30"/>
    </location>
    <ligand>
        <name>NADPH</name>
        <dbReference type="ChEBI" id="CHEBI:57783"/>
    </ligand>
</feature>
<evidence type="ECO:0000256" key="12">
    <source>
        <dbReference type="PIRSR" id="PIRSR000114-3"/>
    </source>
</evidence>
<keyword evidence="5 9" id="KW-0520">NAD</keyword>
<evidence type="ECO:0000256" key="8">
    <source>
        <dbReference type="ARBA" id="ARBA00023264"/>
    </source>
</evidence>
<evidence type="ECO:0000256" key="9">
    <source>
        <dbReference type="HAMAP-Rule" id="MF_00394"/>
    </source>
</evidence>
<keyword evidence="4 9" id="KW-0560">Oxidoreductase</keyword>
<feature type="binding site" evidence="9">
    <location>
        <position position="259"/>
    </location>
    <ligand>
        <name>sn-glycerol 3-phosphate</name>
        <dbReference type="ChEBI" id="CHEBI:57597"/>
    </ligand>
</feature>
<dbReference type="InterPro" id="IPR006109">
    <property type="entry name" value="G3P_DH_NAD-dep_C"/>
</dbReference>
<protein>
    <recommendedName>
        <fullName evidence="9">Glycerol-3-phosphate dehydrogenase [NAD(P)+]</fullName>
        <ecNumber evidence="9">1.1.1.94</ecNumber>
    </recommendedName>
    <alternativeName>
        <fullName evidence="9">NAD(P)(+)-dependent glycerol-3-phosphate dehydrogenase</fullName>
    </alternativeName>
    <alternativeName>
        <fullName evidence="9">NAD(P)H-dependent dihydroxyacetone-phosphate reductase</fullName>
    </alternativeName>
</protein>
<feature type="binding site" evidence="12">
    <location>
        <begin position="7"/>
        <end position="12"/>
    </location>
    <ligand>
        <name>NAD(+)</name>
        <dbReference type="ChEBI" id="CHEBI:57540"/>
    </ligand>
</feature>
<evidence type="ECO:0000313" key="17">
    <source>
        <dbReference type="EMBL" id="BET24685.1"/>
    </source>
</evidence>
<feature type="binding site" evidence="9">
    <location>
        <position position="143"/>
    </location>
    <ligand>
        <name>NADPH</name>
        <dbReference type="ChEBI" id="CHEBI:57783"/>
    </ligand>
</feature>
<proteinExistence type="inferred from homology"/>
<dbReference type="GO" id="GO:0005829">
    <property type="term" value="C:cytosol"/>
    <property type="evidence" value="ECO:0007669"/>
    <property type="project" value="TreeGrafter"/>
</dbReference>
<dbReference type="InterPro" id="IPR011128">
    <property type="entry name" value="G3P_DH_NAD-dep_N"/>
</dbReference>
<dbReference type="GO" id="GO:0047952">
    <property type="term" value="F:glycerol-3-phosphate dehydrogenase [NAD(P)+] activity"/>
    <property type="evidence" value="ECO:0007669"/>
    <property type="project" value="UniProtKB-UniRule"/>
</dbReference>
<evidence type="ECO:0000256" key="1">
    <source>
        <dbReference type="ARBA" id="ARBA00011009"/>
    </source>
</evidence>
<dbReference type="PANTHER" id="PTHR11728:SF1">
    <property type="entry name" value="GLYCEROL-3-PHOSPHATE DEHYDROGENASE [NAD(+)] 2, CHLOROPLASTIC"/>
    <property type="match status" value="1"/>
</dbReference>
<feature type="domain" description="Glycerol-3-phosphate dehydrogenase NAD-dependent C-terminal" evidence="16">
    <location>
        <begin position="183"/>
        <end position="321"/>
    </location>
</feature>
<dbReference type="NCBIfam" id="NF000940">
    <property type="entry name" value="PRK00094.1-2"/>
    <property type="match status" value="1"/>
</dbReference>
<dbReference type="GO" id="GO:0046168">
    <property type="term" value="P:glycerol-3-phosphate catabolic process"/>
    <property type="evidence" value="ECO:0007669"/>
    <property type="project" value="InterPro"/>
</dbReference>
<evidence type="ECO:0000256" key="13">
    <source>
        <dbReference type="RuleBase" id="RU000437"/>
    </source>
</evidence>
<dbReference type="Gene3D" id="3.40.50.720">
    <property type="entry name" value="NAD(P)-binding Rossmann-like Domain"/>
    <property type="match status" value="1"/>
</dbReference>
<evidence type="ECO:0000313" key="18">
    <source>
        <dbReference type="Proteomes" id="UP001329151"/>
    </source>
</evidence>
<dbReference type="FunFam" id="1.10.1040.10:FF:000001">
    <property type="entry name" value="Glycerol-3-phosphate dehydrogenase [NAD(P)+]"/>
    <property type="match status" value="1"/>
</dbReference>